<evidence type="ECO:0000256" key="7">
    <source>
        <dbReference type="ARBA" id="ARBA00022824"/>
    </source>
</evidence>
<dbReference type="EC" id="2.4.1.257" evidence="17"/>
<dbReference type="EMBL" id="KI657850">
    <property type="protein sequence ID" value="ETN84860.1"/>
    <property type="molecule type" value="Genomic_DNA"/>
</dbReference>
<dbReference type="PANTHER" id="PTHR45918">
    <property type="entry name" value="ALPHA-1,3/1,6-MANNOSYLTRANSFERASE ALG2"/>
    <property type="match status" value="1"/>
</dbReference>
<dbReference type="GO" id="GO:0102704">
    <property type="term" value="F:GDP-Man:Man(2)GlcNAc(2)-PP-Dol alpha-1,6-mannosyltransferase activity"/>
    <property type="evidence" value="ECO:0007669"/>
    <property type="project" value="UniProtKB-UniRule"/>
</dbReference>
<comment type="catalytic activity">
    <reaction evidence="15 17">
        <text>an alpha-D-Man-(1-&gt;3)-beta-D-Man-(1-&gt;4)-beta-D-GlcNAc-(1-&gt;4)-alpha-D-GlcNAc-diphospho-di-trans,poly-cis-dolichol + GDP-alpha-D-mannose = an alpha-D-Man-(1-&gt;3)-[alpha-D-Man-(1-&gt;6)]-beta-D-Man-(1-&gt;4)-beta-D-GlcNAc-(1-&gt;4)-alpha-D-GlcNAc-diphospho-di-trans,poly-cis-dolichol + GDP + H(+)</text>
        <dbReference type="Rhea" id="RHEA:29519"/>
        <dbReference type="Rhea" id="RHEA-COMP:19513"/>
        <dbReference type="Rhea" id="RHEA-COMP:19515"/>
        <dbReference type="ChEBI" id="CHEBI:15378"/>
        <dbReference type="ChEBI" id="CHEBI:57527"/>
        <dbReference type="ChEBI" id="CHEBI:58189"/>
        <dbReference type="ChEBI" id="CHEBI:132510"/>
        <dbReference type="ChEBI" id="CHEBI:132511"/>
        <dbReference type="EC" id="2.4.1.257"/>
    </reaction>
    <physiologicalReaction direction="left-to-right" evidence="15 17">
        <dbReference type="Rhea" id="RHEA:29520"/>
    </physiologicalReaction>
</comment>
<comment type="similarity">
    <text evidence="17">Belongs to the glycosyltransferase group 1 family.</text>
</comment>
<dbReference type="CDD" id="cd03015">
    <property type="entry name" value="PRX_Typ2cys"/>
    <property type="match status" value="1"/>
</dbReference>
<dbReference type="Pfam" id="PF10417">
    <property type="entry name" value="1-cysPrx_C"/>
    <property type="match status" value="1"/>
</dbReference>
<dbReference type="CTD" id="25346696"/>
<keyword evidence="6 17" id="KW-0812">Transmembrane</keyword>
<keyword evidence="4 17" id="KW-0328">Glycosyltransferase</keyword>
<evidence type="ECO:0000256" key="14">
    <source>
        <dbReference type="ARBA" id="ARBA00045103"/>
    </source>
</evidence>
<dbReference type="EC" id="2.4.1.132" evidence="17"/>
<evidence type="ECO:0000256" key="11">
    <source>
        <dbReference type="ARBA" id="ARBA00023136"/>
    </source>
</evidence>
<proteinExistence type="inferred from homology"/>
<dbReference type="AlphaFoldDB" id="W2TS31"/>
<dbReference type="SUPFAM" id="SSF53756">
    <property type="entry name" value="UDP-Glycosyltransferase/glycogen phosphorylase"/>
    <property type="match status" value="1"/>
</dbReference>
<keyword evidence="3" id="KW-0575">Peroxidase</keyword>
<evidence type="ECO:0000256" key="2">
    <source>
        <dbReference type="ARBA" id="ARBA00009796"/>
    </source>
</evidence>
<dbReference type="Pfam" id="PF00578">
    <property type="entry name" value="AhpC-TSA"/>
    <property type="match status" value="1"/>
</dbReference>
<dbReference type="InterPro" id="IPR013766">
    <property type="entry name" value="Thioredoxin_domain"/>
</dbReference>
<evidence type="ECO:0000256" key="5">
    <source>
        <dbReference type="ARBA" id="ARBA00022679"/>
    </source>
</evidence>
<dbReference type="Pfam" id="PF13439">
    <property type="entry name" value="Glyco_transf_4"/>
    <property type="match status" value="1"/>
</dbReference>
<dbReference type="GO" id="GO:0140824">
    <property type="term" value="F:thioredoxin-dependent peroxiredoxin activity"/>
    <property type="evidence" value="ECO:0007669"/>
    <property type="project" value="UniProtKB-EC"/>
</dbReference>
<keyword evidence="9 17" id="KW-1133">Transmembrane helix</keyword>
<name>W2TS31_NECAM</name>
<comment type="similarity">
    <text evidence="2">Belongs to the peroxiredoxin family. AhpC/Prx1 subfamily.</text>
</comment>
<dbReference type="PROSITE" id="PS51352">
    <property type="entry name" value="THIOREDOXIN_2"/>
    <property type="match status" value="1"/>
</dbReference>
<keyword evidence="13" id="KW-0676">Redox-active center</keyword>
<evidence type="ECO:0000256" key="4">
    <source>
        <dbReference type="ARBA" id="ARBA00022676"/>
    </source>
</evidence>
<dbReference type="GO" id="GO:0005789">
    <property type="term" value="C:endoplasmic reticulum membrane"/>
    <property type="evidence" value="ECO:0007669"/>
    <property type="project" value="UniProtKB-SubCell"/>
</dbReference>
<dbReference type="InterPro" id="IPR027054">
    <property type="entry name" value="ALG2"/>
</dbReference>
<evidence type="ECO:0000256" key="15">
    <source>
        <dbReference type="ARBA" id="ARBA00045104"/>
    </source>
</evidence>
<dbReference type="CDD" id="cd03805">
    <property type="entry name" value="GT4_ALG2-like"/>
    <property type="match status" value="1"/>
</dbReference>
<dbReference type="UniPathway" id="UPA00378"/>
<protein>
    <recommendedName>
        <fullName evidence="17">Alpha-1,3/1,6-mannosyltransferase ALG2</fullName>
        <ecNumber evidence="17">2.4.1.132</ecNumber>
        <ecNumber evidence="17">2.4.1.257</ecNumber>
    </recommendedName>
    <alternativeName>
        <fullName evidence="17">GDP-Man:Man(1)GlcNAc(2)-PP-Dol alpha-1,3-mannosyltransferase</fullName>
    </alternativeName>
</protein>
<dbReference type="STRING" id="51031.W2TS31"/>
<dbReference type="Pfam" id="PF00534">
    <property type="entry name" value="Glycos_transf_1"/>
    <property type="match status" value="1"/>
</dbReference>
<dbReference type="PANTHER" id="PTHR45918:SF1">
    <property type="entry name" value="ALPHA-1,3_1,6-MANNOSYLTRANSFERASE ALG2"/>
    <property type="match status" value="1"/>
</dbReference>
<dbReference type="Gene3D" id="3.40.30.10">
    <property type="entry name" value="Glutaredoxin"/>
    <property type="match status" value="1"/>
</dbReference>
<evidence type="ECO:0000256" key="9">
    <source>
        <dbReference type="ARBA" id="ARBA00022989"/>
    </source>
</evidence>
<dbReference type="InterPro" id="IPR036249">
    <property type="entry name" value="Thioredoxin-like_sf"/>
</dbReference>
<feature type="domain" description="Thioredoxin" evidence="18">
    <location>
        <begin position="464"/>
        <end position="622"/>
    </location>
</feature>
<dbReference type="Proteomes" id="UP000053676">
    <property type="component" value="Unassembled WGS sequence"/>
</dbReference>
<evidence type="ECO:0000313" key="19">
    <source>
        <dbReference type="EMBL" id="ETN84860.1"/>
    </source>
</evidence>
<dbReference type="GeneID" id="25346696"/>
<dbReference type="Gene3D" id="3.40.50.2000">
    <property type="entry name" value="Glycogen Phosphorylase B"/>
    <property type="match status" value="2"/>
</dbReference>
<comment type="catalytic activity">
    <reaction evidence="14 17">
        <text>a beta-D-Man-(1-&gt;4)-beta-D-GlcNAc-(1-&gt;4)-alpha-D-GlcNAc-diphospho-di-trans,poly-cis-dolichol + GDP-alpha-D-mannose = an alpha-D-Man-(1-&gt;3)-beta-D-Man-(1-&gt;4)-beta-D-GlcNAc-(1-&gt;4)-alpha-D-GlcNAc-diphospho-di-trans,poly-cis-dolichol + GDP + H(+)</text>
        <dbReference type="Rhea" id="RHEA:29515"/>
        <dbReference type="Rhea" id="RHEA-COMP:19511"/>
        <dbReference type="Rhea" id="RHEA-COMP:19513"/>
        <dbReference type="ChEBI" id="CHEBI:15378"/>
        <dbReference type="ChEBI" id="CHEBI:57527"/>
        <dbReference type="ChEBI" id="CHEBI:58189"/>
        <dbReference type="ChEBI" id="CHEBI:58472"/>
        <dbReference type="ChEBI" id="CHEBI:132510"/>
        <dbReference type="EC" id="2.4.1.132"/>
    </reaction>
    <physiologicalReaction direction="left-to-right" evidence="14 17">
        <dbReference type="Rhea" id="RHEA:29516"/>
    </physiologicalReaction>
</comment>
<dbReference type="FunFam" id="3.40.50.2000:FF:000210">
    <property type="entry name" value="Alpha-1,3/1,6-mannosyltransferase ALG2"/>
    <property type="match status" value="1"/>
</dbReference>
<evidence type="ECO:0000256" key="3">
    <source>
        <dbReference type="ARBA" id="ARBA00022559"/>
    </source>
</evidence>
<evidence type="ECO:0000256" key="10">
    <source>
        <dbReference type="ARBA" id="ARBA00023002"/>
    </source>
</evidence>
<evidence type="ECO:0000256" key="8">
    <source>
        <dbReference type="ARBA" id="ARBA00022862"/>
    </source>
</evidence>
<dbReference type="GO" id="GO:0004378">
    <property type="term" value="F:GDP-Man:Man(1)GlcNAc(2)-PP-Dol alpha-1,3-mannosyltransferase activity"/>
    <property type="evidence" value="ECO:0007669"/>
    <property type="project" value="UniProtKB-UniRule"/>
</dbReference>
<evidence type="ECO:0000256" key="12">
    <source>
        <dbReference type="ARBA" id="ARBA00023157"/>
    </source>
</evidence>
<dbReference type="KEGG" id="nai:NECAME_06664"/>
<sequence>MHPNPDIPLYSIASFVVPIILLWKLNANSKVKSCSSWIHVAGMRVTFLHPDLGIGGAERLIVDAAVALQQKGHQVKVVTSQFDSSHAFKETEQLDITVIQWFPRVIFGCMWALCAYIRMCLAAIYVWMFVPSDVIICDQVSAALIVLRLLSRARLVFYCHFPDMLLTTRSTAAKSFYRYFIDSIEEFSTGLADVICVNSFFTASVFKQTFKSLQDRQLIVLYPTINTDFFDNTKECPIPEIPSTAEYLFTSVNRFEVKKNVKLAVEAFSVLRTLLSEDEFSKCQLVLAGGYDRLNTENKVYFEELVEYVKTLSLPQEQVTFLRSPSDEEKITLLRRSCAVLYTPHKEHFGIVPVEAMYVGTPVIAVNSGGPKESVVHLETGLLADQTPEAFAEHMATLVRDGGLRKNLSEMGPKRVRELFAFEAFSSRLDHVIRGECEKETFLSFIGMNPRINYSRFLLQMSKAFIGKPAPDFAVKAVLDGDFVDVKLSDYKGKYVVLFFYPLDFTFVCPTEIIAFSDRVAEFKNLNVAVLACSTDSVFSHLAWVNTPRKHGGLGEMKIPILADTNHQIAKDYGVLKEDEGIAYRGLFIIDPKGILRQITVNDLPVGRSVDETLRLVQAFQYTDKHGEVCPAGWTPGKDTIKPGVKDSKEYFNKAN</sequence>
<evidence type="ECO:0000256" key="6">
    <source>
        <dbReference type="ARBA" id="ARBA00022692"/>
    </source>
</evidence>
<evidence type="ECO:0000256" key="13">
    <source>
        <dbReference type="ARBA" id="ARBA00023284"/>
    </source>
</evidence>
<evidence type="ECO:0000313" key="20">
    <source>
        <dbReference type="Proteomes" id="UP000053676"/>
    </source>
</evidence>
<gene>
    <name evidence="19" type="ORF">NECAME_06664</name>
</gene>
<keyword evidence="12" id="KW-1015">Disulfide bond</keyword>
<keyword evidence="8" id="KW-0049">Antioxidant</keyword>
<keyword evidence="20" id="KW-1185">Reference proteome</keyword>
<dbReference type="OrthoDB" id="448893at2759"/>
<organism evidence="19 20">
    <name type="scientific">Necator americanus</name>
    <name type="common">Human hookworm</name>
    <dbReference type="NCBI Taxonomy" id="51031"/>
    <lineage>
        <taxon>Eukaryota</taxon>
        <taxon>Metazoa</taxon>
        <taxon>Ecdysozoa</taxon>
        <taxon>Nematoda</taxon>
        <taxon>Chromadorea</taxon>
        <taxon>Rhabditida</taxon>
        <taxon>Rhabditina</taxon>
        <taxon>Rhabditomorpha</taxon>
        <taxon>Strongyloidea</taxon>
        <taxon>Ancylostomatidae</taxon>
        <taxon>Bunostominae</taxon>
        <taxon>Necator</taxon>
    </lineage>
</organism>
<accession>W2TS31</accession>
<keyword evidence="7" id="KW-0256">Endoplasmic reticulum</keyword>
<dbReference type="FunFam" id="3.40.30.10:FF:000003">
    <property type="entry name" value="Peroxiredoxin 1"/>
    <property type="match status" value="1"/>
</dbReference>
<dbReference type="InterPro" id="IPR000866">
    <property type="entry name" value="AhpC/TSA"/>
</dbReference>
<comment type="catalytic activity">
    <reaction evidence="16">
        <text>a hydroperoxide + [thioredoxin]-dithiol = an alcohol + [thioredoxin]-disulfide + H2O</text>
        <dbReference type="Rhea" id="RHEA:62620"/>
        <dbReference type="Rhea" id="RHEA-COMP:10698"/>
        <dbReference type="Rhea" id="RHEA-COMP:10700"/>
        <dbReference type="ChEBI" id="CHEBI:15377"/>
        <dbReference type="ChEBI" id="CHEBI:29950"/>
        <dbReference type="ChEBI" id="CHEBI:30879"/>
        <dbReference type="ChEBI" id="CHEBI:35924"/>
        <dbReference type="ChEBI" id="CHEBI:50058"/>
        <dbReference type="EC" id="1.11.1.24"/>
    </reaction>
</comment>
<evidence type="ECO:0000259" key="18">
    <source>
        <dbReference type="PROSITE" id="PS51352"/>
    </source>
</evidence>
<keyword evidence="10" id="KW-0560">Oxidoreductase</keyword>
<reference evidence="20" key="1">
    <citation type="journal article" date="2014" name="Nat. Genet.">
        <title>Genome of the human hookworm Necator americanus.</title>
        <authorList>
            <person name="Tang Y.T."/>
            <person name="Gao X."/>
            <person name="Rosa B.A."/>
            <person name="Abubucker S."/>
            <person name="Hallsworth-Pepin K."/>
            <person name="Martin J."/>
            <person name="Tyagi R."/>
            <person name="Heizer E."/>
            <person name="Zhang X."/>
            <person name="Bhonagiri-Palsikar V."/>
            <person name="Minx P."/>
            <person name="Warren W.C."/>
            <person name="Wang Q."/>
            <person name="Zhan B."/>
            <person name="Hotez P.J."/>
            <person name="Sternberg P.W."/>
            <person name="Dougall A."/>
            <person name="Gaze S.T."/>
            <person name="Mulvenna J."/>
            <person name="Sotillo J."/>
            <person name="Ranganathan S."/>
            <person name="Rabelo E.M."/>
            <person name="Wilson R.K."/>
            <person name="Felgner P.L."/>
            <person name="Bethony J."/>
            <person name="Hawdon J.M."/>
            <person name="Gasser R.B."/>
            <person name="Loukas A."/>
            <person name="Mitreva M."/>
        </authorList>
    </citation>
    <scope>NUCLEOTIDE SEQUENCE [LARGE SCALE GENOMIC DNA]</scope>
</reference>
<dbReference type="SUPFAM" id="SSF52833">
    <property type="entry name" value="Thioredoxin-like"/>
    <property type="match status" value="1"/>
</dbReference>
<keyword evidence="5 17" id="KW-0808">Transferase</keyword>
<evidence type="ECO:0000256" key="1">
    <source>
        <dbReference type="ARBA" id="ARBA00004922"/>
    </source>
</evidence>
<comment type="pathway">
    <text evidence="1 17">Protein modification; protein glycosylation.</text>
</comment>
<comment type="subcellular location">
    <subcellularLocation>
        <location evidence="17">Endoplasmic reticulum membrane</location>
        <topology evidence="17">Single-pass membrane protein</topology>
    </subcellularLocation>
</comment>
<feature type="transmembrane region" description="Helical" evidence="17">
    <location>
        <begin position="7"/>
        <end position="25"/>
    </location>
</feature>
<dbReference type="InterPro" id="IPR019479">
    <property type="entry name" value="Peroxiredoxin_C"/>
</dbReference>
<evidence type="ECO:0000256" key="16">
    <source>
        <dbReference type="ARBA" id="ARBA00049091"/>
    </source>
</evidence>
<evidence type="ECO:0000256" key="17">
    <source>
        <dbReference type="RuleBase" id="RU367136"/>
    </source>
</evidence>
<feature type="transmembrane region" description="Helical" evidence="17">
    <location>
        <begin position="105"/>
        <end position="130"/>
    </location>
</feature>
<keyword evidence="11 17" id="KW-0472">Membrane</keyword>
<dbReference type="InterPro" id="IPR001296">
    <property type="entry name" value="Glyco_trans_1"/>
</dbReference>
<comment type="function">
    <text evidence="17">Mannosylates Man(2)GlcNAc(2)-dolichol diphosphate and Man(1)GlcNAc(2)-dolichol diphosphate to form Man(3)GlcNAc(2)-dolichol diphosphate.</text>
</comment>
<dbReference type="InterPro" id="IPR028098">
    <property type="entry name" value="Glyco_trans_4-like_N"/>
</dbReference>